<protein>
    <submittedName>
        <fullName evidence="6">MFS family permease</fullName>
    </submittedName>
</protein>
<evidence type="ECO:0000256" key="3">
    <source>
        <dbReference type="ARBA" id="ARBA00023136"/>
    </source>
</evidence>
<dbReference type="Pfam" id="PF07690">
    <property type="entry name" value="MFS_1"/>
    <property type="match status" value="2"/>
</dbReference>
<dbReference type="Proteomes" id="UP000576209">
    <property type="component" value="Unassembled WGS sequence"/>
</dbReference>
<dbReference type="PANTHER" id="PTHR23518">
    <property type="entry name" value="C-METHYLTRANSFERASE"/>
    <property type="match status" value="1"/>
</dbReference>
<keyword evidence="3 4" id="KW-0472">Membrane</keyword>
<feature type="transmembrane region" description="Helical" evidence="4">
    <location>
        <begin position="216"/>
        <end position="236"/>
    </location>
</feature>
<dbReference type="PANTHER" id="PTHR23518:SF2">
    <property type="entry name" value="MAJOR FACILITATOR SUPERFAMILY TRANSPORTER"/>
    <property type="match status" value="1"/>
</dbReference>
<comment type="caution">
    <text evidence="6">The sequence shown here is derived from an EMBL/GenBank/DDBJ whole genome shotgun (WGS) entry which is preliminary data.</text>
</comment>
<evidence type="ECO:0000313" key="6">
    <source>
        <dbReference type="EMBL" id="MBB4078692.1"/>
    </source>
</evidence>
<feature type="transmembrane region" description="Helical" evidence="4">
    <location>
        <begin position="248"/>
        <end position="265"/>
    </location>
</feature>
<evidence type="ECO:0000259" key="5">
    <source>
        <dbReference type="PROSITE" id="PS50850"/>
    </source>
</evidence>
<evidence type="ECO:0000256" key="1">
    <source>
        <dbReference type="ARBA" id="ARBA00022692"/>
    </source>
</evidence>
<dbReference type="InterPro" id="IPR020846">
    <property type="entry name" value="MFS_dom"/>
</dbReference>
<evidence type="ECO:0000313" key="7">
    <source>
        <dbReference type="Proteomes" id="UP000576209"/>
    </source>
</evidence>
<dbReference type="Gene3D" id="1.20.1250.20">
    <property type="entry name" value="MFS general substrate transporter like domains"/>
    <property type="match status" value="2"/>
</dbReference>
<proteinExistence type="predicted"/>
<name>A0A840E4M6_9BACT</name>
<dbReference type="GO" id="GO:0022857">
    <property type="term" value="F:transmembrane transporter activity"/>
    <property type="evidence" value="ECO:0007669"/>
    <property type="project" value="InterPro"/>
</dbReference>
<feature type="transmembrane region" description="Helical" evidence="4">
    <location>
        <begin position="142"/>
        <end position="159"/>
    </location>
</feature>
<reference evidence="6 7" key="1">
    <citation type="submission" date="2020-08" db="EMBL/GenBank/DDBJ databases">
        <title>Genomic Encyclopedia of Type Strains, Phase IV (KMG-IV): sequencing the most valuable type-strain genomes for metagenomic binning, comparative biology and taxonomic classification.</title>
        <authorList>
            <person name="Goeker M."/>
        </authorList>
    </citation>
    <scope>NUCLEOTIDE SEQUENCE [LARGE SCALE GENOMIC DNA]</scope>
    <source>
        <strain evidence="6 7">DSM 105137</strain>
    </source>
</reference>
<dbReference type="PROSITE" id="PS50850">
    <property type="entry name" value="MFS"/>
    <property type="match status" value="1"/>
</dbReference>
<keyword evidence="2 4" id="KW-1133">Transmembrane helix</keyword>
<feature type="transmembrane region" description="Helical" evidence="4">
    <location>
        <begin position="365"/>
        <end position="383"/>
    </location>
</feature>
<evidence type="ECO:0000256" key="4">
    <source>
        <dbReference type="SAM" id="Phobius"/>
    </source>
</evidence>
<dbReference type="CDD" id="cd17370">
    <property type="entry name" value="MFS_MJ1317_like"/>
    <property type="match status" value="1"/>
</dbReference>
<dbReference type="InterPro" id="IPR011701">
    <property type="entry name" value="MFS"/>
</dbReference>
<feature type="transmembrane region" description="Helical" evidence="4">
    <location>
        <begin position="335"/>
        <end position="359"/>
    </location>
</feature>
<feature type="transmembrane region" description="Helical" evidence="4">
    <location>
        <begin position="277"/>
        <end position="296"/>
    </location>
</feature>
<gene>
    <name evidence="6" type="ORF">GGR28_001305</name>
</gene>
<dbReference type="EMBL" id="JACIFF010000002">
    <property type="protein sequence ID" value="MBB4078692.1"/>
    <property type="molecule type" value="Genomic_DNA"/>
</dbReference>
<dbReference type="InterPro" id="IPR036259">
    <property type="entry name" value="MFS_trans_sf"/>
</dbReference>
<accession>A0A840E4M6</accession>
<keyword evidence="1 4" id="KW-0812">Transmembrane</keyword>
<sequence>MNPILTRTVVLLGAVSLFTDLASEMLYPILPIYLESIGFGVIGIGVLEGIAEATSGLSKGYFGQWSDRLGRRRPFVVWGYGLSAVAKPLLVLFLSPVWILFTRTLDRFGKGIRTGARDALLSGEAVPETKARVFGFHRSMDTLGAALGPLVALMFLYFYPGQYRWLFFLAVVPGLLAVVATLLLTEKPTERVVGARPGLLEFAGYWRRATPAYRRLVVGLAGFALINSSDMFLLLYLKDAGLTDVAVIGYYVFYNLVYAVAAYPFGSLADRFGPKRMFLFGLLCFGLVYAILPYAVSFFAFTFLFLIYGLFAAATDGVAKAWITHTCAQADTATAIGAYSALASLCSLVASSAAGGIWYGFGPTAMLTLTAAATVGIVAYFLGTRAR</sequence>
<evidence type="ECO:0000256" key="2">
    <source>
        <dbReference type="ARBA" id="ARBA00022989"/>
    </source>
</evidence>
<feature type="transmembrane region" description="Helical" evidence="4">
    <location>
        <begin position="165"/>
        <end position="184"/>
    </location>
</feature>
<dbReference type="SUPFAM" id="SSF103473">
    <property type="entry name" value="MFS general substrate transporter"/>
    <property type="match status" value="1"/>
</dbReference>
<dbReference type="RefSeq" id="WP_319936708.1">
    <property type="nucleotide sequence ID" value="NZ_JACIFF010000002.1"/>
</dbReference>
<feature type="transmembrane region" description="Helical" evidence="4">
    <location>
        <begin position="302"/>
        <end position="323"/>
    </location>
</feature>
<feature type="transmembrane region" description="Helical" evidence="4">
    <location>
        <begin position="75"/>
        <end position="101"/>
    </location>
</feature>
<keyword evidence="7" id="KW-1185">Reference proteome</keyword>
<feature type="domain" description="Major facilitator superfamily (MFS) profile" evidence="5">
    <location>
        <begin position="8"/>
        <end position="387"/>
    </location>
</feature>
<dbReference type="AlphaFoldDB" id="A0A840E4M6"/>
<organism evidence="6 7">
    <name type="scientific">Neolewinella aquimaris</name>
    <dbReference type="NCBI Taxonomy" id="1835722"/>
    <lineage>
        <taxon>Bacteria</taxon>
        <taxon>Pseudomonadati</taxon>
        <taxon>Bacteroidota</taxon>
        <taxon>Saprospiria</taxon>
        <taxon>Saprospirales</taxon>
        <taxon>Lewinellaceae</taxon>
        <taxon>Neolewinella</taxon>
    </lineage>
</organism>